<dbReference type="EMBL" id="WUMV01000009">
    <property type="protein sequence ID" value="MXN66948.1"/>
    <property type="molecule type" value="Genomic_DNA"/>
</dbReference>
<dbReference type="GO" id="GO:0004856">
    <property type="term" value="F:D-xylulokinase activity"/>
    <property type="evidence" value="ECO:0007669"/>
    <property type="project" value="UniProtKB-UniRule"/>
</dbReference>
<gene>
    <name evidence="8 10 13" type="primary">xylB</name>
    <name evidence="13" type="ORF">GR183_18705</name>
</gene>
<dbReference type="SUPFAM" id="SSF53067">
    <property type="entry name" value="Actin-like ATPase domain"/>
    <property type="match status" value="2"/>
</dbReference>
<dbReference type="RefSeq" id="WP_160777199.1">
    <property type="nucleotide sequence ID" value="NZ_WUMV01000009.1"/>
</dbReference>
<keyword evidence="4 8" id="KW-0547">Nucleotide-binding</keyword>
<dbReference type="GO" id="GO:0005998">
    <property type="term" value="P:xylulose catabolic process"/>
    <property type="evidence" value="ECO:0007669"/>
    <property type="project" value="UniProtKB-UniRule"/>
</dbReference>
<keyword evidence="3 8" id="KW-0808">Transferase</keyword>
<evidence type="ECO:0000259" key="12">
    <source>
        <dbReference type="Pfam" id="PF02782"/>
    </source>
</evidence>
<dbReference type="PROSITE" id="PS00445">
    <property type="entry name" value="FGGY_KINASES_2"/>
    <property type="match status" value="1"/>
</dbReference>
<dbReference type="GO" id="GO:0042732">
    <property type="term" value="P:D-xylose metabolic process"/>
    <property type="evidence" value="ECO:0007669"/>
    <property type="project" value="UniProtKB-KW"/>
</dbReference>
<dbReference type="InterPro" id="IPR006000">
    <property type="entry name" value="Xylulokinase"/>
</dbReference>
<dbReference type="PANTHER" id="PTHR43095">
    <property type="entry name" value="SUGAR KINASE"/>
    <property type="match status" value="1"/>
</dbReference>
<dbReference type="InterPro" id="IPR018483">
    <property type="entry name" value="Carb_kinase_FGGY_CS"/>
</dbReference>
<evidence type="ECO:0000256" key="3">
    <source>
        <dbReference type="ARBA" id="ARBA00022679"/>
    </source>
</evidence>
<sequence length="486" mass="52481">MYLGIDIGTSGVKAVLIDDEQKLIGQKTADLSVSRPQPGWSEQDPLDWWMATEVALDRLHREFPAEMSAVEGIGLSGQMHGATLLDANDDILRPAILWNDGRSFAECAALDARADFRGIGGNLVMPGFTAPKLEWVRWHEPEIFSKVAKVLLPKDYVRFRLTGEYFSDMSDSAGTLWLDVDERRWSDRLLEATGMTREQMPALIEGTEPSATLKPELADRWGMANSPVVAGGAGDNAASACGIGAVEPGGAFLSLGTSGVLFVSTDRFRPNTDSAVHAFCHALPETWHQMGVILSATDSLNWLGRLTGSDPAELVKAAETRAEEGEGPSQIAFLPYLSGERTPHNDANARGLFAGLSQSHEQAELARAVLDGVAFAFRDCLDALIAAGTKVDRLTALGGGARSRLWLKIMASVLERPVDIPAHGEYGAAFGAARLGMTACGIPSAEVFTPPMIETTIEPDARLTEGYQEPLRRYRALYPAIKEVMS</sequence>
<dbReference type="NCBIfam" id="TIGR01312">
    <property type="entry name" value="XylB"/>
    <property type="match status" value="1"/>
</dbReference>
<feature type="binding site" evidence="8">
    <location>
        <begin position="79"/>
        <end position="80"/>
    </location>
    <ligand>
        <name>substrate</name>
    </ligand>
</feature>
<evidence type="ECO:0000313" key="13">
    <source>
        <dbReference type="EMBL" id="MXN66948.1"/>
    </source>
</evidence>
<evidence type="ECO:0000256" key="1">
    <source>
        <dbReference type="ARBA" id="ARBA00009156"/>
    </source>
</evidence>
<reference evidence="13 14" key="1">
    <citation type="submission" date="2019-12" db="EMBL/GenBank/DDBJ databases">
        <authorList>
            <person name="Li M."/>
        </authorList>
    </citation>
    <scope>NUCLEOTIDE SEQUENCE [LARGE SCALE GENOMIC DNA]</scope>
    <source>
        <strain evidence="13 14">GBMRC 2046</strain>
    </source>
</reference>
<evidence type="ECO:0000313" key="14">
    <source>
        <dbReference type="Proteomes" id="UP000433101"/>
    </source>
</evidence>
<dbReference type="EC" id="2.7.1.17" evidence="8 10"/>
<evidence type="ECO:0000256" key="5">
    <source>
        <dbReference type="ARBA" id="ARBA00022777"/>
    </source>
</evidence>
<dbReference type="InterPro" id="IPR050406">
    <property type="entry name" value="FGGY_Carb_Kinase"/>
</dbReference>
<evidence type="ECO:0000256" key="9">
    <source>
        <dbReference type="RuleBase" id="RU003733"/>
    </source>
</evidence>
<evidence type="ECO:0000256" key="8">
    <source>
        <dbReference type="HAMAP-Rule" id="MF_02220"/>
    </source>
</evidence>
<dbReference type="Gene3D" id="3.30.420.40">
    <property type="match status" value="2"/>
</dbReference>
<evidence type="ECO:0000256" key="10">
    <source>
        <dbReference type="RuleBase" id="RU364073"/>
    </source>
</evidence>
<dbReference type="InterPro" id="IPR018485">
    <property type="entry name" value="FGGY_C"/>
</dbReference>
<keyword evidence="7 8" id="KW-0119">Carbohydrate metabolism</keyword>
<organism evidence="13 14">
    <name type="scientific">Stappia sediminis</name>
    <dbReference type="NCBI Taxonomy" id="2692190"/>
    <lineage>
        <taxon>Bacteria</taxon>
        <taxon>Pseudomonadati</taxon>
        <taxon>Pseudomonadota</taxon>
        <taxon>Alphaproteobacteria</taxon>
        <taxon>Hyphomicrobiales</taxon>
        <taxon>Stappiaceae</taxon>
        <taxon>Stappia</taxon>
    </lineage>
</organism>
<evidence type="ECO:0000256" key="4">
    <source>
        <dbReference type="ARBA" id="ARBA00022741"/>
    </source>
</evidence>
<dbReference type="InterPro" id="IPR043129">
    <property type="entry name" value="ATPase_NBD"/>
</dbReference>
<keyword evidence="2 8" id="KW-0859">Xylose metabolism</keyword>
<comment type="function">
    <text evidence="8">Catalyzes the phosphorylation of D-xylulose to D-xylulose 5-phosphate.</text>
</comment>
<dbReference type="Proteomes" id="UP000433101">
    <property type="component" value="Unassembled WGS sequence"/>
</dbReference>
<accession>A0A7X3LXP3</accession>
<feature type="site" description="Important for activity" evidence="8">
    <location>
        <position position="6"/>
    </location>
</feature>
<keyword evidence="6 8" id="KW-0067">ATP-binding</keyword>
<feature type="domain" description="Carbohydrate kinase FGGY N-terminal" evidence="11">
    <location>
        <begin position="1"/>
        <end position="242"/>
    </location>
</feature>
<comment type="catalytic activity">
    <reaction evidence="8 10">
        <text>D-xylulose + ATP = D-xylulose 5-phosphate + ADP + H(+)</text>
        <dbReference type="Rhea" id="RHEA:10964"/>
        <dbReference type="ChEBI" id="CHEBI:15378"/>
        <dbReference type="ChEBI" id="CHEBI:17140"/>
        <dbReference type="ChEBI" id="CHEBI:30616"/>
        <dbReference type="ChEBI" id="CHEBI:57737"/>
        <dbReference type="ChEBI" id="CHEBI:456216"/>
        <dbReference type="EC" id="2.7.1.17"/>
    </reaction>
</comment>
<dbReference type="Pfam" id="PF00370">
    <property type="entry name" value="FGGY_N"/>
    <property type="match status" value="1"/>
</dbReference>
<evidence type="ECO:0000256" key="7">
    <source>
        <dbReference type="ARBA" id="ARBA00023277"/>
    </source>
</evidence>
<protein>
    <recommendedName>
        <fullName evidence="8 10">Xylulose kinase</fullName>
        <shortName evidence="8 10">Xylulokinase</shortName>
        <ecNumber evidence="8 10">2.7.1.17</ecNumber>
    </recommendedName>
</protein>
<evidence type="ECO:0000259" key="11">
    <source>
        <dbReference type="Pfam" id="PF00370"/>
    </source>
</evidence>
<dbReference type="Pfam" id="PF02782">
    <property type="entry name" value="FGGY_C"/>
    <property type="match status" value="1"/>
</dbReference>
<dbReference type="GO" id="GO:0005524">
    <property type="term" value="F:ATP binding"/>
    <property type="evidence" value="ECO:0007669"/>
    <property type="project" value="UniProtKB-UniRule"/>
</dbReference>
<dbReference type="InterPro" id="IPR000577">
    <property type="entry name" value="Carb_kinase_FGGY"/>
</dbReference>
<keyword evidence="14" id="KW-1185">Reference proteome</keyword>
<dbReference type="PIRSF" id="PIRSF000538">
    <property type="entry name" value="GlpK"/>
    <property type="match status" value="1"/>
</dbReference>
<dbReference type="PANTHER" id="PTHR43095:SF6">
    <property type="entry name" value="XYLULOSE KINASE"/>
    <property type="match status" value="1"/>
</dbReference>
<feature type="domain" description="Carbohydrate kinase FGGY C-terminal" evidence="12">
    <location>
        <begin position="252"/>
        <end position="439"/>
    </location>
</feature>
<dbReference type="CDD" id="cd07808">
    <property type="entry name" value="ASKHA_NBD_FGGY_EcXK-like"/>
    <property type="match status" value="1"/>
</dbReference>
<proteinExistence type="inferred from homology"/>
<dbReference type="InterPro" id="IPR018484">
    <property type="entry name" value="FGGY_N"/>
</dbReference>
<dbReference type="AlphaFoldDB" id="A0A7X3LXP3"/>
<dbReference type="HAMAP" id="MF_02220">
    <property type="entry name" value="XylB"/>
    <property type="match status" value="1"/>
</dbReference>
<comment type="caution">
    <text evidence="13">The sequence shown here is derived from an EMBL/GenBank/DDBJ whole genome shotgun (WGS) entry which is preliminary data.</text>
</comment>
<evidence type="ECO:0000256" key="6">
    <source>
        <dbReference type="ARBA" id="ARBA00022840"/>
    </source>
</evidence>
<keyword evidence="5 8" id="KW-0418">Kinase</keyword>
<evidence type="ECO:0000256" key="2">
    <source>
        <dbReference type="ARBA" id="ARBA00022629"/>
    </source>
</evidence>
<name>A0A7X3LXP3_9HYPH</name>
<feature type="active site" description="Proton acceptor" evidence="8">
    <location>
        <position position="235"/>
    </location>
</feature>
<comment type="similarity">
    <text evidence="1 8 9">Belongs to the FGGY kinase family.</text>
</comment>